<accession>A0ABP3RAK7</accession>
<dbReference type="RefSeq" id="WP_343897900.1">
    <property type="nucleotide sequence ID" value="NZ_BAAAFZ010000094.1"/>
</dbReference>
<comment type="caution">
    <text evidence="1">The sequence shown here is derived from an EMBL/GenBank/DDBJ whole genome shotgun (WGS) entry which is preliminary data.</text>
</comment>
<organism evidence="1 2">
    <name type="scientific">Craurococcus roseus</name>
    <dbReference type="NCBI Taxonomy" id="77585"/>
    <lineage>
        <taxon>Bacteria</taxon>
        <taxon>Pseudomonadati</taxon>
        <taxon>Pseudomonadota</taxon>
        <taxon>Alphaproteobacteria</taxon>
        <taxon>Acetobacterales</taxon>
        <taxon>Acetobacteraceae</taxon>
        <taxon>Craurococcus</taxon>
    </lineage>
</organism>
<gene>
    <name evidence="1" type="ORF">GCM10009416_47220</name>
</gene>
<reference evidence="2" key="1">
    <citation type="journal article" date="2019" name="Int. J. Syst. Evol. Microbiol.">
        <title>The Global Catalogue of Microorganisms (GCM) 10K type strain sequencing project: providing services to taxonomists for standard genome sequencing and annotation.</title>
        <authorList>
            <consortium name="The Broad Institute Genomics Platform"/>
            <consortium name="The Broad Institute Genome Sequencing Center for Infectious Disease"/>
            <person name="Wu L."/>
            <person name="Ma J."/>
        </authorList>
    </citation>
    <scope>NUCLEOTIDE SEQUENCE [LARGE SCALE GENOMIC DNA]</scope>
    <source>
        <strain evidence="2">JCM 9933</strain>
    </source>
</reference>
<protein>
    <submittedName>
        <fullName evidence="1">Uncharacterized protein</fullName>
    </submittedName>
</protein>
<dbReference type="Proteomes" id="UP001501588">
    <property type="component" value="Unassembled WGS sequence"/>
</dbReference>
<proteinExistence type="predicted"/>
<sequence length="81" mass="8524">MEFARRTVLNHNTGFADPISAFSALGEGSWDARRLDMKAGHALMLATGGGQPRIGGHTILCANIPTSNGYCHGLNGGLEIE</sequence>
<keyword evidence="2" id="KW-1185">Reference proteome</keyword>
<name>A0ABP3RAK7_9PROT</name>
<evidence type="ECO:0000313" key="1">
    <source>
        <dbReference type="EMBL" id="GAA0604178.1"/>
    </source>
</evidence>
<evidence type="ECO:0000313" key="2">
    <source>
        <dbReference type="Proteomes" id="UP001501588"/>
    </source>
</evidence>
<dbReference type="EMBL" id="BAAAFZ010000094">
    <property type="protein sequence ID" value="GAA0604178.1"/>
    <property type="molecule type" value="Genomic_DNA"/>
</dbReference>